<feature type="region of interest" description="Disordered" evidence="11">
    <location>
        <begin position="61"/>
        <end position="80"/>
    </location>
</feature>
<evidence type="ECO:0000256" key="4">
    <source>
        <dbReference type="ARBA" id="ARBA00022989"/>
    </source>
</evidence>
<evidence type="ECO:0000256" key="2">
    <source>
        <dbReference type="ARBA" id="ARBA00022448"/>
    </source>
</evidence>
<dbReference type="Gene3D" id="1.10.287.70">
    <property type="match status" value="1"/>
</dbReference>
<evidence type="ECO:0000256" key="10">
    <source>
        <dbReference type="ARBA" id="ARBA00023303"/>
    </source>
</evidence>
<feature type="transmembrane region" description="Helical" evidence="12">
    <location>
        <begin position="345"/>
        <end position="374"/>
    </location>
</feature>
<comment type="caution">
    <text evidence="15">The sequence shown here is derived from an EMBL/GenBank/DDBJ whole genome shotgun (WGS) entry which is preliminary data.</text>
</comment>
<organism evidence="15 16">
    <name type="scientific">Raphidocelis subcapitata</name>
    <dbReference type="NCBI Taxonomy" id="307507"/>
    <lineage>
        <taxon>Eukaryota</taxon>
        <taxon>Viridiplantae</taxon>
        <taxon>Chlorophyta</taxon>
        <taxon>core chlorophytes</taxon>
        <taxon>Chlorophyceae</taxon>
        <taxon>CS clade</taxon>
        <taxon>Sphaeropleales</taxon>
        <taxon>Selenastraceae</taxon>
        <taxon>Raphidocelis</taxon>
    </lineage>
</organism>
<keyword evidence="6 12" id="KW-0472">Membrane</keyword>
<keyword evidence="8" id="KW-0325">Glycoprotein</keyword>
<evidence type="ECO:0000256" key="11">
    <source>
        <dbReference type="SAM" id="MobiDB-lite"/>
    </source>
</evidence>
<accession>A0A2V0NZS0</accession>
<evidence type="ECO:0000256" key="13">
    <source>
        <dbReference type="SAM" id="SignalP"/>
    </source>
</evidence>
<dbReference type="PANTHER" id="PTHR18966">
    <property type="entry name" value="IONOTROPIC GLUTAMATE RECEPTOR"/>
    <property type="match status" value="1"/>
</dbReference>
<gene>
    <name evidence="15" type="ORF">Rsub_04759</name>
</gene>
<keyword evidence="9" id="KW-1071">Ligand-gated ion channel</keyword>
<feature type="transmembrane region" description="Helical" evidence="12">
    <location>
        <begin position="217"/>
        <end position="235"/>
    </location>
</feature>
<dbReference type="OrthoDB" id="537665at2759"/>
<name>A0A2V0NZS0_9CHLO</name>
<evidence type="ECO:0000256" key="12">
    <source>
        <dbReference type="SAM" id="Phobius"/>
    </source>
</evidence>
<comment type="subcellular location">
    <subcellularLocation>
        <location evidence="1">Membrane</location>
        <topology evidence="1">Multi-pass membrane protein</topology>
    </subcellularLocation>
</comment>
<evidence type="ECO:0000256" key="1">
    <source>
        <dbReference type="ARBA" id="ARBA00004141"/>
    </source>
</evidence>
<dbReference type="EMBL" id="BDRX01000022">
    <property type="protein sequence ID" value="GBF91090.1"/>
    <property type="molecule type" value="Genomic_DNA"/>
</dbReference>
<evidence type="ECO:0000256" key="8">
    <source>
        <dbReference type="ARBA" id="ARBA00023180"/>
    </source>
</evidence>
<dbReference type="SUPFAM" id="SSF53850">
    <property type="entry name" value="Periplasmic binding protein-like II"/>
    <property type="match status" value="1"/>
</dbReference>
<dbReference type="InterPro" id="IPR001320">
    <property type="entry name" value="Iontro_rcpt_C"/>
</dbReference>
<feature type="chain" id="PRO_5016139555" description="Ionotropic glutamate receptor C-terminal domain-containing protein" evidence="13">
    <location>
        <begin position="26"/>
        <end position="657"/>
    </location>
</feature>
<keyword evidence="7" id="KW-0675">Receptor</keyword>
<evidence type="ECO:0000256" key="3">
    <source>
        <dbReference type="ARBA" id="ARBA00022692"/>
    </source>
</evidence>
<keyword evidence="13" id="KW-0732">Signal</keyword>
<feature type="transmembrane region" description="Helical" evidence="12">
    <location>
        <begin position="525"/>
        <end position="547"/>
    </location>
</feature>
<sequence length="657" mass="69148">MARPRALPLLLLALLAAAAPPPAAAQLLAWLAGSPLPAPLPQPAPPSPAAPAAKATTISATAASSATLPPGAPALPTPGQAVADPALAQRVARANGTALLCISPQPAQVVCSPNSPYDEPSGYQVDVLRYAIHNADVGIHEKGYRWRCMEWQPLIDDLASPTGQCYMAPGVDIFAQHTNRGVRFSWPDLSQGLKILTVGRMESHGMWSMFNAFHSDVWLALLVTILLVGVLLGIMQRCSTFVSEATRDTHDQAKAAAAKGVEAAACPTLGDAVVMIPPPPVKASQGNAPQPRSTRRLLRHQLGLRRGQRMAFAGHMGDHVWQAMAVATTMSEGGVEPPRSLPGRIIYASFLFLLLVMLSMFTANTAGIITFIHLTSAIQHRSNLAGKAVGVWEGYAHLLESTEIAAVPLPWENDEDLHSMLDMLYKGNFKALLLDASTADYLAVFNGSCRLHVIGEHIQEWGTGFAFPVNTTDATLDTWNAAMLSIQQNTDALDVLRDKYLGTQIGECGKLEGIEQYRLNFSQVAGLWVILAEATGFACLLLVAMFLGRRHEGVRGVALASLGDGDGGRRQDGLGSRRWPSFAAVREGLSKSFSRSGPSAAARAAVAAAAAGPAAADWPAAPGAAAGGSAGAAAARLEGPSGRGVPPDSTAYPEILT</sequence>
<dbReference type="AlphaFoldDB" id="A0A2V0NZS0"/>
<keyword evidence="3 12" id="KW-0812">Transmembrane</keyword>
<keyword evidence="5" id="KW-0406">Ion transport</keyword>
<evidence type="ECO:0000256" key="5">
    <source>
        <dbReference type="ARBA" id="ARBA00023065"/>
    </source>
</evidence>
<dbReference type="InParanoid" id="A0A2V0NZS0"/>
<keyword evidence="10" id="KW-0407">Ion channel</keyword>
<dbReference type="InterPro" id="IPR015683">
    <property type="entry name" value="Ionotropic_Glu_rcpt"/>
</dbReference>
<evidence type="ECO:0000256" key="6">
    <source>
        <dbReference type="ARBA" id="ARBA00023136"/>
    </source>
</evidence>
<dbReference type="GO" id="GO:0015276">
    <property type="term" value="F:ligand-gated monoatomic ion channel activity"/>
    <property type="evidence" value="ECO:0007669"/>
    <property type="project" value="InterPro"/>
</dbReference>
<dbReference type="Proteomes" id="UP000247498">
    <property type="component" value="Unassembled WGS sequence"/>
</dbReference>
<evidence type="ECO:0000256" key="7">
    <source>
        <dbReference type="ARBA" id="ARBA00023170"/>
    </source>
</evidence>
<keyword evidence="16" id="KW-1185">Reference proteome</keyword>
<feature type="region of interest" description="Disordered" evidence="11">
    <location>
        <begin position="622"/>
        <end position="657"/>
    </location>
</feature>
<dbReference type="GO" id="GO:0016020">
    <property type="term" value="C:membrane"/>
    <property type="evidence" value="ECO:0007669"/>
    <property type="project" value="UniProtKB-SubCell"/>
</dbReference>
<keyword evidence="2" id="KW-0813">Transport</keyword>
<feature type="signal peptide" evidence="13">
    <location>
        <begin position="1"/>
        <end position="25"/>
    </location>
</feature>
<dbReference type="Pfam" id="PF00060">
    <property type="entry name" value="Lig_chan"/>
    <property type="match status" value="1"/>
</dbReference>
<evidence type="ECO:0000259" key="14">
    <source>
        <dbReference type="Pfam" id="PF00060"/>
    </source>
</evidence>
<evidence type="ECO:0000256" key="9">
    <source>
        <dbReference type="ARBA" id="ARBA00023286"/>
    </source>
</evidence>
<evidence type="ECO:0000313" key="16">
    <source>
        <dbReference type="Proteomes" id="UP000247498"/>
    </source>
</evidence>
<proteinExistence type="predicted"/>
<protein>
    <recommendedName>
        <fullName evidence="14">Ionotropic glutamate receptor C-terminal domain-containing protein</fullName>
    </recommendedName>
</protein>
<dbReference type="STRING" id="307507.A0A2V0NZS0"/>
<keyword evidence="4 12" id="KW-1133">Transmembrane helix</keyword>
<evidence type="ECO:0000313" key="15">
    <source>
        <dbReference type="EMBL" id="GBF91090.1"/>
    </source>
</evidence>
<feature type="domain" description="Ionotropic glutamate receptor C-terminal" evidence="14">
    <location>
        <begin position="324"/>
        <end position="532"/>
    </location>
</feature>
<reference evidence="15 16" key="1">
    <citation type="journal article" date="2018" name="Sci. Rep.">
        <title>Raphidocelis subcapitata (=Pseudokirchneriella subcapitata) provides an insight into genome evolution and environmental adaptations in the Sphaeropleales.</title>
        <authorList>
            <person name="Suzuki S."/>
            <person name="Yamaguchi H."/>
            <person name="Nakajima N."/>
            <person name="Kawachi M."/>
        </authorList>
    </citation>
    <scope>NUCLEOTIDE SEQUENCE [LARGE SCALE GENOMIC DNA]</scope>
    <source>
        <strain evidence="15 16">NIES-35</strain>
    </source>
</reference>